<dbReference type="RefSeq" id="WP_269435686.1">
    <property type="nucleotide sequence ID" value="NZ_AP021876.1"/>
</dbReference>
<evidence type="ECO:0000313" key="1">
    <source>
        <dbReference type="EMBL" id="BBO85015.1"/>
    </source>
</evidence>
<sequence length="44" mass="5098">MADNRTQDYFDDRNEGHIDTRERNFECENKDQHLGCDPGIDVAG</sequence>
<dbReference type="Proteomes" id="UP000425960">
    <property type="component" value="Chromosome"/>
</dbReference>
<gene>
    <name evidence="1" type="ORF">DSCO28_55810</name>
</gene>
<reference evidence="1 2" key="1">
    <citation type="submission" date="2019-11" db="EMBL/GenBank/DDBJ databases">
        <title>Comparative genomics of hydrocarbon-degrading Desulfosarcina strains.</title>
        <authorList>
            <person name="Watanabe M."/>
            <person name="Kojima H."/>
            <person name="Fukui M."/>
        </authorList>
    </citation>
    <scope>NUCLEOTIDE SEQUENCE [LARGE SCALE GENOMIC DNA]</scope>
    <source>
        <strain evidence="1 2">28bB2T</strain>
    </source>
</reference>
<organism evidence="1 2">
    <name type="scientific">Desulfosarcina ovata subsp. sediminis</name>
    <dbReference type="NCBI Taxonomy" id="885957"/>
    <lineage>
        <taxon>Bacteria</taxon>
        <taxon>Pseudomonadati</taxon>
        <taxon>Thermodesulfobacteriota</taxon>
        <taxon>Desulfobacteria</taxon>
        <taxon>Desulfobacterales</taxon>
        <taxon>Desulfosarcinaceae</taxon>
        <taxon>Desulfosarcina</taxon>
    </lineage>
</organism>
<dbReference type="KEGG" id="dov:DSCO28_55810"/>
<accession>A0A5K7ZXL5</accession>
<dbReference type="EMBL" id="AP021876">
    <property type="protein sequence ID" value="BBO85015.1"/>
    <property type="molecule type" value="Genomic_DNA"/>
</dbReference>
<name>A0A5K7ZXL5_9BACT</name>
<proteinExistence type="predicted"/>
<evidence type="ECO:0000313" key="2">
    <source>
        <dbReference type="Proteomes" id="UP000425960"/>
    </source>
</evidence>
<protein>
    <submittedName>
        <fullName evidence="1">Uncharacterized protein</fullName>
    </submittedName>
</protein>
<dbReference type="AlphaFoldDB" id="A0A5K7ZXL5"/>